<organism evidence="6">
    <name type="scientific">Ascaris suum</name>
    <name type="common">Pig roundworm</name>
    <name type="synonym">Ascaris lumbricoides</name>
    <dbReference type="NCBI Taxonomy" id="6253"/>
    <lineage>
        <taxon>Eukaryota</taxon>
        <taxon>Metazoa</taxon>
        <taxon>Ecdysozoa</taxon>
        <taxon>Nematoda</taxon>
        <taxon>Chromadorea</taxon>
        <taxon>Rhabditida</taxon>
        <taxon>Spirurina</taxon>
        <taxon>Ascaridomorpha</taxon>
        <taxon>Ascaridoidea</taxon>
        <taxon>Ascarididae</taxon>
        <taxon>Ascaris</taxon>
    </lineage>
</organism>
<dbReference type="EMBL" id="JI171098">
    <property type="protein sequence ID" value="ADY44973.1"/>
    <property type="molecule type" value="mRNA"/>
</dbReference>
<dbReference type="Gene3D" id="3.40.50.12180">
    <property type="match status" value="1"/>
</dbReference>
<comment type="pathway">
    <text evidence="2">Lipid metabolism.</text>
</comment>
<dbReference type="GO" id="GO:0000234">
    <property type="term" value="F:phosphoethanolamine N-methyltransferase activity"/>
    <property type="evidence" value="ECO:0007669"/>
    <property type="project" value="UniProtKB-EC"/>
</dbReference>
<proteinExistence type="evidence at transcript level"/>
<evidence type="ECO:0000256" key="2">
    <source>
        <dbReference type="ARBA" id="ARBA00005189"/>
    </source>
</evidence>
<evidence type="ECO:0000259" key="5">
    <source>
        <dbReference type="Pfam" id="PF08241"/>
    </source>
</evidence>
<sequence length="428" mass="50151">MTEAIRRSSFKNFWSKFSHRCDNTVMMLNKSADEFEADDRADIISSLPDLHGKDIVDIGAGIGRFTTIFAHDARHVLSCDFIESFMAKNKERNAHFSNISYQVGDAVHLQLDPNSVDLVFTNWLMMYLSDDEVIRFLLNALRWLRPNGYLHLRESCSQPSTARVGGTMHNSTEINPTSYRLSSEYIKLLRNIRYRESDGTLFRFEVHWACSVPTYIVVQNNWRQVHWLTQKVRCDDDAIMSIEHLLGHFSTLWKVEQQKWDRYLDNESYCWTDEVFGYALMKETIESMPAVLAYNPRKLAYHLHINAHRISEMLHCNVVWNVEINEFFYRTSLTKANRLKDQRVRFGWNATLESSLNYWKERGALFDIFIATEFFTDLDESTIDKLSVVLKADAPLILLEPFDESAYDEKYIDEVVITLSTNFYRGYH</sequence>
<evidence type="ECO:0000256" key="3">
    <source>
        <dbReference type="ARBA" id="ARBA00022679"/>
    </source>
</evidence>
<dbReference type="SUPFAM" id="SSF53335">
    <property type="entry name" value="S-adenosyl-L-methionine-dependent methyltransferases"/>
    <property type="match status" value="1"/>
</dbReference>
<dbReference type="PANTHER" id="PTHR44307">
    <property type="entry name" value="PHOSPHOETHANOLAMINE METHYLTRANSFERASE"/>
    <property type="match status" value="1"/>
</dbReference>
<comment type="pathway">
    <text evidence="1">Phospholipid metabolism; phosphatidylcholine biosynthesis.</text>
</comment>
<evidence type="ECO:0000313" key="6">
    <source>
        <dbReference type="EMBL" id="ADY44973.1"/>
    </source>
</evidence>
<accession>F1L4B9</accession>
<reference evidence="6" key="1">
    <citation type="journal article" date="2011" name="Genome Res.">
        <title>Deep small RNA sequencing from the nematode Ascaris reveals conservation, functional diversification, and novel developmental profiles.</title>
        <authorList>
            <person name="Wang J."/>
            <person name="Czech B."/>
            <person name="Crunk A."/>
            <person name="Wallace A."/>
            <person name="Mitreva M."/>
            <person name="Hannon G.J."/>
            <person name="Davis R.E."/>
        </authorList>
    </citation>
    <scope>NUCLEOTIDE SEQUENCE</scope>
</reference>
<dbReference type="Gene3D" id="3.40.50.150">
    <property type="entry name" value="Vaccinia Virus protein VP39"/>
    <property type="match status" value="1"/>
</dbReference>
<feature type="domain" description="Methyltransferase type 11" evidence="5">
    <location>
        <begin position="56"/>
        <end position="151"/>
    </location>
</feature>
<dbReference type="EC" id="2.1.1.103" evidence="4"/>
<dbReference type="PANTHER" id="PTHR44307:SF18">
    <property type="entry name" value="PHOSPHOETHANOLAMINE N-METHYLTRANSFERASE 1"/>
    <property type="match status" value="1"/>
</dbReference>
<evidence type="ECO:0000256" key="1">
    <source>
        <dbReference type="ARBA" id="ARBA00004969"/>
    </source>
</evidence>
<protein>
    <recommendedName>
        <fullName evidence="4">phosphoethanolamine N-methyltransferase</fullName>
        <ecNumber evidence="4">2.1.1.103</ecNumber>
    </recommendedName>
</protein>
<dbReference type="Pfam" id="PF08241">
    <property type="entry name" value="Methyltransf_11"/>
    <property type="match status" value="1"/>
</dbReference>
<dbReference type="AlphaFoldDB" id="F1L4B9"/>
<keyword evidence="6" id="KW-0489">Methyltransferase</keyword>
<evidence type="ECO:0000256" key="4">
    <source>
        <dbReference type="ARBA" id="ARBA00035674"/>
    </source>
</evidence>
<name>F1L4B9_ASCSU</name>
<dbReference type="InterPro" id="IPR029063">
    <property type="entry name" value="SAM-dependent_MTases_sf"/>
</dbReference>
<dbReference type="InterPro" id="IPR013216">
    <property type="entry name" value="Methyltransf_11"/>
</dbReference>
<dbReference type="CDD" id="cd02440">
    <property type="entry name" value="AdoMet_MTases"/>
    <property type="match status" value="1"/>
</dbReference>
<keyword evidence="3 6" id="KW-0808">Transferase</keyword>
<dbReference type="GO" id="GO:0032259">
    <property type="term" value="P:methylation"/>
    <property type="evidence" value="ECO:0007669"/>
    <property type="project" value="UniProtKB-KW"/>
</dbReference>